<dbReference type="GO" id="GO:0005886">
    <property type="term" value="C:plasma membrane"/>
    <property type="evidence" value="ECO:0007669"/>
    <property type="project" value="UniProtKB-SubCell"/>
</dbReference>
<evidence type="ECO:0000256" key="9">
    <source>
        <dbReference type="ARBA" id="ARBA00022741"/>
    </source>
</evidence>
<sequence length="701" mass="75512">MILRRGALKGMKRVQPVLTVNCSSVGFFLCFFCSFHSSSSSSPPVSGSRVLTCNSKDRDALVGFSKGLDSGVPGWPRNASSNCCRWPGVHCATAAASSSRNTSVRGSRVVGLELGRKGLKGALRGEPLLGLDELTTLNLSQNSLVGVVPVQLLQLRQLEVLDLSKNFFFGAVSGDIGNLSALRHLDISFNSFSGPVPASLSSCSMLASLDLRGNSLSGGIPADLFRLRQLGVLYLSGNNFTGELSDGVGNLSALRHLEISFNNFSGPIPDAFRGLRELRTFAARHNGFTGGLPASLSSCSTLTSLDLGENSLSEEIRLFDFTGLVRLRTLRLDSNRFVGRIPGNLSSCTGLEWLTLAKSGLHGEIPSSFRDLRALSILSLSNASNVSGALAILSECRNLTVLVLRSSFLNESMPSDGIRGFERLKALAVANCGLSGSIPSWLKACAGLRLLDLSSNRLGGEVPPWLGNLVHLFYLDLSNNLLGGGLPNALARLYCPTSRNCTQADVSSLLEWRQNRGGLVVEYTRFSSVLPTLDLSNNMMNGPILTGFGDLTQLSVLDLSNNNFSGPIPEQLSNMSRLEFLDLSHNNLSGSIPDSLVRLTFLSGFSVAYNHLRGRVPTGGQFATFPCSSFEGNSDQWGEPLLSMYCPVVTPSVNGTEMEGFKITFMPLPYGIGVVIGFIPTVVICRFYPRCLRRKKEDRRE</sequence>
<dbReference type="FunFam" id="3.80.10.10:FF:000213">
    <property type="entry name" value="Tyrosine-sulfated glycopeptide receptor 1"/>
    <property type="match status" value="1"/>
</dbReference>
<comment type="similarity">
    <text evidence="3">Belongs to the RLP family.</text>
</comment>
<dbReference type="Pfam" id="PF13855">
    <property type="entry name" value="LRR_8"/>
    <property type="match status" value="2"/>
</dbReference>
<dbReference type="Pfam" id="PF08263">
    <property type="entry name" value="LRRNT_2"/>
    <property type="match status" value="1"/>
</dbReference>
<gene>
    <name evidence="16" type="primary">PSKR_0</name>
    <name evidence="16" type="ORF">g.57302</name>
</gene>
<dbReference type="GO" id="GO:0005524">
    <property type="term" value="F:ATP binding"/>
    <property type="evidence" value="ECO:0007669"/>
    <property type="project" value="UniProtKB-KW"/>
</dbReference>
<proteinExistence type="inferred from homology"/>
<reference evidence="16" key="1">
    <citation type="submission" date="2015-07" db="EMBL/GenBank/DDBJ databases">
        <title>Transcriptome Assembly of Anthurium amnicola.</title>
        <authorList>
            <person name="Suzuki J."/>
        </authorList>
    </citation>
    <scope>NUCLEOTIDE SEQUENCE</scope>
</reference>
<dbReference type="PRINTS" id="PR00019">
    <property type="entry name" value="LEURICHRPT"/>
</dbReference>
<keyword evidence="6 14" id="KW-0812">Transmembrane</keyword>
<dbReference type="SUPFAM" id="SSF52058">
    <property type="entry name" value="L domain-like"/>
    <property type="match status" value="2"/>
</dbReference>
<dbReference type="PANTHER" id="PTHR48053:SF126">
    <property type="entry name" value="MDIS1-INTERACTING RECEPTOR LIKE KINASE 2-LIKE ISOFORM X1"/>
    <property type="match status" value="1"/>
</dbReference>
<comment type="subcellular location">
    <subcellularLocation>
        <location evidence="2">Cell membrane</location>
    </subcellularLocation>
    <subcellularLocation>
        <location evidence="1">Membrane</location>
        <topology evidence="1">Single-pass membrane protein</topology>
    </subcellularLocation>
</comment>
<dbReference type="FunFam" id="3.80.10.10:FF:000095">
    <property type="entry name" value="LRR receptor-like serine/threonine-protein kinase GSO1"/>
    <property type="match status" value="1"/>
</dbReference>
<protein>
    <submittedName>
        <fullName evidence="16">Phytosulfokine receptor 1</fullName>
    </submittedName>
</protein>
<keyword evidence="11 14" id="KW-1133">Transmembrane helix</keyword>
<dbReference type="EMBL" id="GDJX01001641">
    <property type="protein sequence ID" value="JAT66295.1"/>
    <property type="molecule type" value="Transcribed_RNA"/>
</dbReference>
<dbReference type="InterPro" id="IPR032675">
    <property type="entry name" value="LRR_dom_sf"/>
</dbReference>
<evidence type="ECO:0000256" key="14">
    <source>
        <dbReference type="SAM" id="Phobius"/>
    </source>
</evidence>
<dbReference type="InterPro" id="IPR013210">
    <property type="entry name" value="LRR_N_plant-typ"/>
</dbReference>
<evidence type="ECO:0000256" key="4">
    <source>
        <dbReference type="ARBA" id="ARBA00022475"/>
    </source>
</evidence>
<evidence type="ECO:0000259" key="15">
    <source>
        <dbReference type="Pfam" id="PF08263"/>
    </source>
</evidence>
<dbReference type="InterPro" id="IPR051716">
    <property type="entry name" value="Plant_RL_S/T_kinase"/>
</dbReference>
<evidence type="ECO:0000256" key="13">
    <source>
        <dbReference type="ARBA" id="ARBA00023170"/>
    </source>
</evidence>
<dbReference type="InterPro" id="IPR001611">
    <property type="entry name" value="Leu-rich_rpt"/>
</dbReference>
<keyword evidence="12 14" id="KW-0472">Membrane</keyword>
<keyword evidence="13 16" id="KW-0675">Receptor</keyword>
<evidence type="ECO:0000256" key="12">
    <source>
        <dbReference type="ARBA" id="ARBA00023136"/>
    </source>
</evidence>
<feature type="transmembrane region" description="Helical" evidence="14">
    <location>
        <begin position="668"/>
        <end position="689"/>
    </location>
</feature>
<dbReference type="PANTHER" id="PTHR48053">
    <property type="entry name" value="LEUCINE RICH REPEAT FAMILY PROTEIN, EXPRESSED"/>
    <property type="match status" value="1"/>
</dbReference>
<dbReference type="SMART" id="SM00369">
    <property type="entry name" value="LRR_TYP"/>
    <property type="match status" value="8"/>
</dbReference>
<dbReference type="InterPro" id="IPR003591">
    <property type="entry name" value="Leu-rich_rpt_typical-subtyp"/>
</dbReference>
<evidence type="ECO:0000256" key="11">
    <source>
        <dbReference type="ARBA" id="ARBA00022989"/>
    </source>
</evidence>
<dbReference type="GO" id="GO:0004674">
    <property type="term" value="F:protein serine/threonine kinase activity"/>
    <property type="evidence" value="ECO:0007669"/>
    <property type="project" value="UniProtKB-EC"/>
</dbReference>
<evidence type="ECO:0000256" key="1">
    <source>
        <dbReference type="ARBA" id="ARBA00004167"/>
    </source>
</evidence>
<evidence type="ECO:0000256" key="3">
    <source>
        <dbReference type="ARBA" id="ARBA00009592"/>
    </source>
</evidence>
<evidence type="ECO:0000256" key="6">
    <source>
        <dbReference type="ARBA" id="ARBA00022692"/>
    </source>
</evidence>
<evidence type="ECO:0000256" key="10">
    <source>
        <dbReference type="ARBA" id="ARBA00022840"/>
    </source>
</evidence>
<name>A0A1D1ZHT7_9ARAE</name>
<keyword evidence="10" id="KW-0067">ATP-binding</keyword>
<dbReference type="Gene3D" id="3.80.10.10">
    <property type="entry name" value="Ribonuclease Inhibitor"/>
    <property type="match status" value="3"/>
</dbReference>
<organism evidence="16">
    <name type="scientific">Anthurium amnicola</name>
    <dbReference type="NCBI Taxonomy" id="1678845"/>
    <lineage>
        <taxon>Eukaryota</taxon>
        <taxon>Viridiplantae</taxon>
        <taxon>Streptophyta</taxon>
        <taxon>Embryophyta</taxon>
        <taxon>Tracheophyta</taxon>
        <taxon>Spermatophyta</taxon>
        <taxon>Magnoliopsida</taxon>
        <taxon>Liliopsida</taxon>
        <taxon>Araceae</taxon>
        <taxon>Pothoideae</taxon>
        <taxon>Potheae</taxon>
        <taxon>Anthurium</taxon>
    </lineage>
</organism>
<keyword evidence="5" id="KW-0433">Leucine-rich repeat</keyword>
<dbReference type="Pfam" id="PF00560">
    <property type="entry name" value="LRR_1"/>
    <property type="match status" value="5"/>
</dbReference>
<dbReference type="PROSITE" id="PS51450">
    <property type="entry name" value="LRR"/>
    <property type="match status" value="1"/>
</dbReference>
<keyword evidence="8" id="KW-0677">Repeat</keyword>
<evidence type="ECO:0000313" key="16">
    <source>
        <dbReference type="EMBL" id="JAT66295.1"/>
    </source>
</evidence>
<evidence type="ECO:0000256" key="2">
    <source>
        <dbReference type="ARBA" id="ARBA00004236"/>
    </source>
</evidence>
<keyword evidence="7" id="KW-0732">Signal</keyword>
<accession>A0A1D1ZHT7</accession>
<dbReference type="AlphaFoldDB" id="A0A1D1ZHT7"/>
<evidence type="ECO:0000256" key="8">
    <source>
        <dbReference type="ARBA" id="ARBA00022737"/>
    </source>
</evidence>
<keyword evidence="4" id="KW-1003">Cell membrane</keyword>
<evidence type="ECO:0000256" key="5">
    <source>
        <dbReference type="ARBA" id="ARBA00022614"/>
    </source>
</evidence>
<feature type="domain" description="Leucine-rich repeat-containing N-terminal plant-type" evidence="15">
    <location>
        <begin position="55"/>
        <end position="91"/>
    </location>
</feature>
<evidence type="ECO:0000256" key="7">
    <source>
        <dbReference type="ARBA" id="ARBA00022729"/>
    </source>
</evidence>
<keyword evidence="9" id="KW-0547">Nucleotide-binding</keyword>